<reference evidence="1 2" key="1">
    <citation type="submission" date="2013-05" db="EMBL/GenBank/DDBJ databases">
        <title>Drechslerella stenobrocha genome reveals carnivorous origination and mechanical trapping mechanism of predatory fungi.</title>
        <authorList>
            <person name="Liu X."/>
            <person name="Zhang W."/>
            <person name="Liu K."/>
        </authorList>
    </citation>
    <scope>NUCLEOTIDE SEQUENCE [LARGE SCALE GENOMIC DNA]</scope>
    <source>
        <strain evidence="1 2">248</strain>
    </source>
</reference>
<dbReference type="EMBL" id="KI966408">
    <property type="protein sequence ID" value="EWC47727.1"/>
    <property type="molecule type" value="Genomic_DNA"/>
</dbReference>
<keyword evidence="2" id="KW-1185">Reference proteome</keyword>
<dbReference type="OrthoDB" id="5318737at2759"/>
<protein>
    <submittedName>
        <fullName evidence="1">Uncharacterized protein</fullName>
    </submittedName>
</protein>
<dbReference type="AlphaFoldDB" id="W7I5H9"/>
<sequence length="86" mass="9983">MPCKASTAPLDFVAGNVPRSVWDQVIRRKRRISWVARSTPETVAGWERRGFRYVYEKEMRRWTDLQQAQQQQRNAAMATASATTPE</sequence>
<proteinExistence type="predicted"/>
<name>W7I5H9_9PEZI</name>
<evidence type="ECO:0000313" key="1">
    <source>
        <dbReference type="EMBL" id="EWC47727.1"/>
    </source>
</evidence>
<organism evidence="1 2">
    <name type="scientific">Drechslerella stenobrocha 248</name>
    <dbReference type="NCBI Taxonomy" id="1043628"/>
    <lineage>
        <taxon>Eukaryota</taxon>
        <taxon>Fungi</taxon>
        <taxon>Dikarya</taxon>
        <taxon>Ascomycota</taxon>
        <taxon>Pezizomycotina</taxon>
        <taxon>Orbiliomycetes</taxon>
        <taxon>Orbiliales</taxon>
        <taxon>Orbiliaceae</taxon>
        <taxon>Drechslerella</taxon>
    </lineage>
</organism>
<dbReference type="HOGENOM" id="CLU_2497881_0_0_1"/>
<dbReference type="Proteomes" id="UP000024837">
    <property type="component" value="Unassembled WGS sequence"/>
</dbReference>
<gene>
    <name evidence="1" type="ORF">DRE_02927</name>
</gene>
<evidence type="ECO:0000313" key="2">
    <source>
        <dbReference type="Proteomes" id="UP000024837"/>
    </source>
</evidence>
<accession>W7I5H9</accession>